<dbReference type="Gene3D" id="1.25.40.20">
    <property type="entry name" value="Ankyrin repeat-containing domain"/>
    <property type="match status" value="2"/>
</dbReference>
<feature type="repeat" description="ANK" evidence="3">
    <location>
        <begin position="265"/>
        <end position="297"/>
    </location>
</feature>
<accession>A0AAN6RFU8</accession>
<evidence type="ECO:0008006" key="6">
    <source>
        <dbReference type="Google" id="ProtNLM"/>
    </source>
</evidence>
<evidence type="ECO:0000313" key="4">
    <source>
        <dbReference type="EMBL" id="KAK3204081.1"/>
    </source>
</evidence>
<feature type="repeat" description="ANK" evidence="3">
    <location>
        <begin position="166"/>
        <end position="198"/>
    </location>
</feature>
<proteinExistence type="predicted"/>
<dbReference type="InterPro" id="IPR002110">
    <property type="entry name" value="Ankyrin_rpt"/>
</dbReference>
<gene>
    <name evidence="4" type="ORF">GRF29_106g1682763</name>
</gene>
<dbReference type="SMART" id="SM00248">
    <property type="entry name" value="ANK"/>
    <property type="match status" value="9"/>
</dbReference>
<feature type="repeat" description="ANK" evidence="3">
    <location>
        <begin position="199"/>
        <end position="231"/>
    </location>
</feature>
<comment type="caution">
    <text evidence="4">The sequence shown here is derived from an EMBL/GenBank/DDBJ whole genome shotgun (WGS) entry which is preliminary data.</text>
</comment>
<evidence type="ECO:0000256" key="1">
    <source>
        <dbReference type="ARBA" id="ARBA00022737"/>
    </source>
</evidence>
<dbReference type="PROSITE" id="PS50088">
    <property type="entry name" value="ANK_REPEAT"/>
    <property type="match status" value="6"/>
</dbReference>
<dbReference type="InterPro" id="IPR036770">
    <property type="entry name" value="Ankyrin_rpt-contain_sf"/>
</dbReference>
<dbReference type="AlphaFoldDB" id="A0AAN6RFU8"/>
<feature type="repeat" description="ANK" evidence="3">
    <location>
        <begin position="232"/>
        <end position="260"/>
    </location>
</feature>
<evidence type="ECO:0000313" key="5">
    <source>
        <dbReference type="Proteomes" id="UP001280581"/>
    </source>
</evidence>
<keyword evidence="2 3" id="KW-0040">ANK repeat</keyword>
<organism evidence="4 5">
    <name type="scientific">Pseudopithomyces chartarum</name>
    <dbReference type="NCBI Taxonomy" id="1892770"/>
    <lineage>
        <taxon>Eukaryota</taxon>
        <taxon>Fungi</taxon>
        <taxon>Dikarya</taxon>
        <taxon>Ascomycota</taxon>
        <taxon>Pezizomycotina</taxon>
        <taxon>Dothideomycetes</taxon>
        <taxon>Pleosporomycetidae</taxon>
        <taxon>Pleosporales</taxon>
        <taxon>Massarineae</taxon>
        <taxon>Didymosphaeriaceae</taxon>
        <taxon>Pseudopithomyces</taxon>
    </lineage>
</organism>
<name>A0AAN6RFU8_9PLEO</name>
<reference evidence="4 5" key="1">
    <citation type="submission" date="2021-02" db="EMBL/GenBank/DDBJ databases">
        <title>Genome assembly of Pseudopithomyces chartarum.</title>
        <authorList>
            <person name="Jauregui R."/>
            <person name="Singh J."/>
            <person name="Voisey C."/>
        </authorList>
    </citation>
    <scope>NUCLEOTIDE SEQUENCE [LARGE SCALE GENOMIC DNA]</scope>
    <source>
        <strain evidence="4 5">AGR01</strain>
    </source>
</reference>
<keyword evidence="5" id="KW-1185">Reference proteome</keyword>
<dbReference type="SUPFAM" id="SSF48403">
    <property type="entry name" value="Ankyrin repeat"/>
    <property type="match status" value="1"/>
</dbReference>
<protein>
    <recommendedName>
        <fullName evidence="6">Ankyrin</fullName>
    </recommendedName>
</protein>
<dbReference type="PANTHER" id="PTHR24198:SF165">
    <property type="entry name" value="ANKYRIN REPEAT-CONTAINING PROTEIN-RELATED"/>
    <property type="match status" value="1"/>
</dbReference>
<dbReference type="PRINTS" id="PR01415">
    <property type="entry name" value="ANKYRIN"/>
</dbReference>
<feature type="repeat" description="ANK" evidence="3">
    <location>
        <begin position="363"/>
        <end position="395"/>
    </location>
</feature>
<evidence type="ECO:0000256" key="2">
    <source>
        <dbReference type="ARBA" id="ARBA00023043"/>
    </source>
</evidence>
<feature type="repeat" description="ANK" evidence="3">
    <location>
        <begin position="68"/>
        <end position="100"/>
    </location>
</feature>
<dbReference type="PANTHER" id="PTHR24198">
    <property type="entry name" value="ANKYRIN REPEAT AND PROTEIN KINASE DOMAIN-CONTAINING PROTEIN"/>
    <property type="match status" value="1"/>
</dbReference>
<keyword evidence="1" id="KW-0677">Repeat</keyword>
<evidence type="ECO:0000256" key="3">
    <source>
        <dbReference type="PROSITE-ProRule" id="PRU00023"/>
    </source>
</evidence>
<dbReference type="Proteomes" id="UP001280581">
    <property type="component" value="Unassembled WGS sequence"/>
</dbReference>
<dbReference type="Pfam" id="PF12796">
    <property type="entry name" value="Ank_2"/>
    <property type="match status" value="3"/>
</dbReference>
<sequence>MFDEIDVKIVDILINSHRCRINQGDDFKTAFSFVLNKTKQADSKDKAKNLAIRMVDSIPDVNADRDNTGMTLLHVACHHQTLWMVDYLLARGANLESQAQNGVTPFLLACQNDPAFALELLTRGANPKAKTHKSNATALHAMAAQGRFDPALYHKIGLDINAQSLKGFTPLAIALLSGHDDLAVSMMDMGAHVSWKTDRNLTAAHFAARKGLCAAMERILELGIDIDATDTKGWTSLHEACTSGNIPVVMQLLDAGADIERPLPSGDRPLHIALSSGNEDVALLLLSRGAHVTARASKNRHPLHLAADFALPRAVKQILNTTNGADVDAVDDESWTPLCCTGHPGIVEMLLAAGADVNYGDKNGWTPLQGTVFHGDEEASVLLIEAGASVEARTTDDGLSVKERAVDMWSWGEEGRKVVRPRVLQMAVKRREERMRGDAGEGGLGGRYEIVDRED</sequence>
<dbReference type="EMBL" id="WVTA01000010">
    <property type="protein sequence ID" value="KAK3204081.1"/>
    <property type="molecule type" value="Genomic_DNA"/>
</dbReference>
<dbReference type="PROSITE" id="PS50297">
    <property type="entry name" value="ANK_REP_REGION"/>
    <property type="match status" value="4"/>
</dbReference>